<accession>A0A3M8QTB8</accession>
<comment type="caution">
    <text evidence="1">The sequence shown here is derived from an EMBL/GenBank/DDBJ whole genome shotgun (WGS) entry which is preliminary data.</text>
</comment>
<dbReference type="OrthoDB" id="5294130at2"/>
<gene>
    <name evidence="1" type="ORF">EC580_11515</name>
</gene>
<evidence type="ECO:0000313" key="1">
    <source>
        <dbReference type="EMBL" id="RNF59417.1"/>
    </source>
</evidence>
<dbReference type="EMBL" id="RIZI01000186">
    <property type="protein sequence ID" value="RNF59417.1"/>
    <property type="molecule type" value="Genomic_DNA"/>
</dbReference>
<dbReference type="AlphaFoldDB" id="A0A3M8QTB8"/>
<sequence>MVKSQQPRLRRLLVVESARIMAEEGVADFRAAKEKAARRLGIAGDAQQLWPSNAEIHAELQSRLALFHGDAHSAELQHLRRTALAAMHWLADFAPRLSGPVLEGTATGHSAIVLHVFADTPESVLFFLLDQGASYEEGRQMLHFGEQTPREYPVLRLHYGGCELRVVIFGLDEDRRSPASPVDGKPLRRINAAQLQRLLDTSPTASPALGSSGH</sequence>
<dbReference type="RefSeq" id="WP_123105198.1">
    <property type="nucleotide sequence ID" value="NZ_CP127527.1"/>
</dbReference>
<keyword evidence="1" id="KW-0808">Transferase</keyword>
<dbReference type="GO" id="GO:0016740">
    <property type="term" value="F:transferase activity"/>
    <property type="evidence" value="ECO:0007669"/>
    <property type="project" value="UniProtKB-KW"/>
</dbReference>
<proteinExistence type="predicted"/>
<name>A0A3M8QTB8_9PROT</name>
<protein>
    <submittedName>
        <fullName evidence="1">Nucleotidyltransferase</fullName>
    </submittedName>
</protein>
<reference evidence="1" key="1">
    <citation type="submission" date="2018-10" db="EMBL/GenBank/DDBJ databases">
        <title>Acidithiobacillus sulfuriphilus sp. nov.: an extremely acidophilic sulfur-oxidizing chemolithotroph isolated from a neutral pH environment.</title>
        <authorList>
            <person name="Falagan C."/>
            <person name="Moya-Beltran A."/>
            <person name="Quatrini R."/>
            <person name="Johnson D.B."/>
        </authorList>
    </citation>
    <scope>NUCLEOTIDE SEQUENCE [LARGE SCALE GENOMIC DNA]</scope>
    <source>
        <strain evidence="1">CJ-2</strain>
    </source>
</reference>
<organism evidence="1">
    <name type="scientific">Acidithiobacillus sulfuriphilus</name>
    <dbReference type="NCBI Taxonomy" id="1867749"/>
    <lineage>
        <taxon>Bacteria</taxon>
        <taxon>Pseudomonadati</taxon>
        <taxon>Pseudomonadota</taxon>
        <taxon>Acidithiobacillia</taxon>
        <taxon>Acidithiobacillales</taxon>
        <taxon>Acidithiobacillaceae</taxon>
        <taxon>Acidithiobacillus</taxon>
    </lineage>
</organism>